<sequence length="474" mass="51504">MSSSTPASGPSSPTVFDRLLRESGVSDTRFARQVNSRARHNRRIELGLARTTVGHWRRGMKPRDPMVAELAAAEVSALVGYPVLPVDLGWRGEHYGREDLGLHVADTPVQTVRTLAGLTGRDMRRREMLQDSTAFVASAFAEPVLSSITGVVRRALSASAETAGGSNAAMIRDMTATFRRLDARFGSGEIRNQVITFLHDRTRAAMSEDPDAELCSALAELTQFGGWLAQDSDRQALAQRYYIQALSLAEHADDVQLAGRVLAAMSDQAARLGHNRQSLSMARAAVDRANRTAAPTVEAMLHDKHAWALAQAHDEAGCVEALTAMERAIERAINRGSSDDEPAWASHYNAGDVAECVGHCYLLMDRPEQAAEHLLEARELQVSSRARTRSYAEADLAIAYLRGRSPDLEAAVDAGQRAVEYAGPVSSVRVTDKLRELETAFAPHSGSVIVQEWRANAATVLRRFPSGDGPDSAR</sequence>
<dbReference type="InterPro" id="IPR011990">
    <property type="entry name" value="TPR-like_helical_dom_sf"/>
</dbReference>
<organism evidence="1 2">
    <name type="scientific">Pseudofrankia asymbiotica</name>
    <dbReference type="NCBI Taxonomy" id="1834516"/>
    <lineage>
        <taxon>Bacteria</taxon>
        <taxon>Bacillati</taxon>
        <taxon>Actinomycetota</taxon>
        <taxon>Actinomycetes</taxon>
        <taxon>Frankiales</taxon>
        <taxon>Frankiaceae</taxon>
        <taxon>Pseudofrankia</taxon>
    </lineage>
</organism>
<name>A0A1V2IA53_9ACTN</name>
<protein>
    <submittedName>
        <fullName evidence="1">Transcriptional regulator</fullName>
    </submittedName>
</protein>
<reference evidence="2" key="1">
    <citation type="submission" date="2016-10" db="EMBL/GenBank/DDBJ databases">
        <title>Frankia sp. NRRL B-16386 Genome sequencing.</title>
        <authorList>
            <person name="Ghodhbane-Gtari F."/>
            <person name="Swanson E."/>
            <person name="Gueddou A."/>
            <person name="Hezbri K."/>
            <person name="Ktari K."/>
            <person name="Nouioui I."/>
            <person name="Morris K."/>
            <person name="Simpson S."/>
            <person name="Abebe-Akele F."/>
            <person name="Thomas K."/>
            <person name="Gtari M."/>
            <person name="Tisa L.S."/>
        </authorList>
    </citation>
    <scope>NUCLEOTIDE SEQUENCE [LARGE SCALE GENOMIC DNA]</scope>
    <source>
        <strain evidence="2">NRRL B-16386</strain>
    </source>
</reference>
<gene>
    <name evidence="1" type="ORF">BL253_19950</name>
</gene>
<dbReference type="Gene3D" id="1.25.40.10">
    <property type="entry name" value="Tetratricopeptide repeat domain"/>
    <property type="match status" value="1"/>
</dbReference>
<dbReference type="STRING" id="1834516.BL253_19950"/>
<proteinExistence type="predicted"/>
<keyword evidence="2" id="KW-1185">Reference proteome</keyword>
<dbReference type="SUPFAM" id="SSF48452">
    <property type="entry name" value="TPR-like"/>
    <property type="match status" value="1"/>
</dbReference>
<evidence type="ECO:0000313" key="1">
    <source>
        <dbReference type="EMBL" id="ONH28307.1"/>
    </source>
</evidence>
<dbReference type="EMBL" id="MOMC01000041">
    <property type="protein sequence ID" value="ONH28307.1"/>
    <property type="molecule type" value="Genomic_DNA"/>
</dbReference>
<dbReference type="Proteomes" id="UP000188929">
    <property type="component" value="Unassembled WGS sequence"/>
</dbReference>
<dbReference type="RefSeq" id="WP_076818705.1">
    <property type="nucleotide sequence ID" value="NZ_MOMC01000041.1"/>
</dbReference>
<evidence type="ECO:0000313" key="2">
    <source>
        <dbReference type="Proteomes" id="UP000188929"/>
    </source>
</evidence>
<accession>A0A1V2IA53</accession>
<dbReference type="OrthoDB" id="3213425at2"/>
<dbReference type="AlphaFoldDB" id="A0A1V2IA53"/>
<comment type="caution">
    <text evidence="1">The sequence shown here is derived from an EMBL/GenBank/DDBJ whole genome shotgun (WGS) entry which is preliminary data.</text>
</comment>